<keyword evidence="2" id="KW-1185">Reference proteome</keyword>
<evidence type="ECO:0000313" key="2">
    <source>
        <dbReference type="Proteomes" id="UP001381003"/>
    </source>
</evidence>
<accession>A0ABZ2FFG9</accession>
<reference evidence="1 2" key="1">
    <citation type="submission" date="2022-09" db="EMBL/GenBank/DDBJ databases">
        <title>Complete genome sequence of Janibacter terrae strain COS04-44, PCL-degrading bacteria isolated from oil spilled coast.</title>
        <authorList>
            <person name="Park H."/>
            <person name="Kim J.Y."/>
            <person name="An S.H."/>
            <person name="Lee C.M."/>
            <person name="Weon H.-Y."/>
        </authorList>
    </citation>
    <scope>NUCLEOTIDE SEQUENCE [LARGE SCALE GENOMIC DNA]</scope>
    <source>
        <strain evidence="1 2">COS04-44</strain>
    </source>
</reference>
<sequence>MHDDLTQTLQRLDENAATYSRLTAYYEGRQPLTFLSPEARASLNDRLTAVSVNVPRLLVDSISERLRVTGCSRPDTWADWTRNDLDTMHRIAHREALLLGDAYAIVWARPDGSPLVTVESATQVAVTTHPATREVLSAVKRWEAKDGTHAVYYGPDRVERWHSPSTGSTTAGFRLVETLDNPMGAVPVVWLRNGDRLVDRGISEMTDVLPLTDALVKLTTDMLTASEYAARPRRWASGVELVEDAEGNVINPFPDTDRMMISEAHETKFGQLPGADLAGYEAAVNVVMRQISAISGLPEHLLGIGGDNPTSADSIRASEAALTARAEARAGTFGKAWDRVAQLMTAVRHGIDPDTVDVRMTWADPSTRSVAQEADAIVKLHAAGILPTTYALQRLGYDASEIDAIRAARRTEALDVAGVDLAALVTS</sequence>
<name>A0ABZ2FFG9_9MICO</name>
<dbReference type="InterPro" id="IPR021145">
    <property type="entry name" value="Portal_protein_SPP1_Gp6-like"/>
</dbReference>
<evidence type="ECO:0000313" key="1">
    <source>
        <dbReference type="EMBL" id="WWF05080.1"/>
    </source>
</evidence>
<gene>
    <name evidence="1" type="ORF">N5P18_15665</name>
</gene>
<protein>
    <submittedName>
        <fullName evidence="1">Phage portal protein</fullName>
    </submittedName>
</protein>
<dbReference type="Proteomes" id="UP001381003">
    <property type="component" value="Chromosome"/>
</dbReference>
<dbReference type="Pfam" id="PF05133">
    <property type="entry name" value="SPP1_portal"/>
    <property type="match status" value="1"/>
</dbReference>
<dbReference type="EMBL" id="CP104874">
    <property type="protein sequence ID" value="WWF05080.1"/>
    <property type="molecule type" value="Genomic_DNA"/>
</dbReference>
<organism evidence="1 2">
    <name type="scientific">Janibacter terrae</name>
    <dbReference type="NCBI Taxonomy" id="103817"/>
    <lineage>
        <taxon>Bacteria</taxon>
        <taxon>Bacillati</taxon>
        <taxon>Actinomycetota</taxon>
        <taxon>Actinomycetes</taxon>
        <taxon>Micrococcales</taxon>
        <taxon>Intrasporangiaceae</taxon>
        <taxon>Janibacter</taxon>
    </lineage>
</organism>
<proteinExistence type="predicted"/>
<dbReference type="RefSeq" id="WP_338538176.1">
    <property type="nucleotide sequence ID" value="NZ_CP104874.1"/>
</dbReference>